<accession>A0A9Q9BHC3</accession>
<sequence>MNMGRCNINFKKYIFILFFSLSFFSVYSDDEIKESYESEFLKADEGLIPLVPLDRVPDSALVRRDIAKSWLLAAPEEIASRHLHIDADSAGNLFKIRSVYLKEKKLLAVVISPIDTEFSNLEKVPQGTWILYRNYETGAPECIKIYPRENPELYLSIRPSSSKNKSFISICLFNTYVRKDISVGIPFENLYYLPLLKLRDITKDMLPWDIFNPPIFYNGVEAASDTIRDRLKTLVYIQDGAFDEFGKPVHLMDGRPQTEDDIVKAIRPDQRLKDVKGGVNCSGFAKWIVDGMIRPIAGQGIFIKSLKTETDVPDTYFTKPYKERELHFGLEWIRNLAAAALSLNVKRTVKPIGSGVDVTIEPFALVPPIKQKNIKEDFASFKGYEKTAGYQTSYLQALLYYLAISEPGHFYLGAVSRTVSRAASPEKGSPPLRQYHHIAAFFPYFDVFGNFHIDVYESGEETSIEQFMSLNSDAFTALVRIRAPQPGVFNP</sequence>
<dbReference type="AlphaFoldDB" id="A0A9Q9BHC3"/>
<reference evidence="1" key="1">
    <citation type="submission" date="2020-04" db="EMBL/GenBank/DDBJ databases">
        <title>Comparative genomics of oral phylogroup-2 Treponema strains.</title>
        <authorList>
            <person name="Zeng H."/>
            <person name="Chan Y.K."/>
            <person name="Watt R.M."/>
        </authorList>
    </citation>
    <scope>NUCLEOTIDE SEQUENCE</scope>
    <source>
        <strain evidence="1">OMZ 905</strain>
    </source>
</reference>
<evidence type="ECO:0000313" key="2">
    <source>
        <dbReference type="Proteomes" id="UP001056981"/>
    </source>
</evidence>
<name>A0A9Q9BHC3_TREDN</name>
<organism evidence="1 2">
    <name type="scientific">Treponema denticola</name>
    <dbReference type="NCBI Taxonomy" id="158"/>
    <lineage>
        <taxon>Bacteria</taxon>
        <taxon>Pseudomonadati</taxon>
        <taxon>Spirochaetota</taxon>
        <taxon>Spirochaetia</taxon>
        <taxon>Spirochaetales</taxon>
        <taxon>Treponemataceae</taxon>
        <taxon>Treponema</taxon>
    </lineage>
</organism>
<protein>
    <submittedName>
        <fullName evidence="1">Uncharacterized protein</fullName>
    </submittedName>
</protein>
<dbReference type="RefSeq" id="WP_367618052.1">
    <property type="nucleotide sequence ID" value="NZ_CP051522.1"/>
</dbReference>
<dbReference type="Proteomes" id="UP001056981">
    <property type="component" value="Chromosome"/>
</dbReference>
<proteinExistence type="predicted"/>
<dbReference type="EMBL" id="CP051635">
    <property type="protein sequence ID" value="UTC99979.1"/>
    <property type="molecule type" value="Genomic_DNA"/>
</dbReference>
<evidence type="ECO:0000313" key="1">
    <source>
        <dbReference type="EMBL" id="UTC99979.1"/>
    </source>
</evidence>
<gene>
    <name evidence="1" type="ORF">E4N86_04365</name>
</gene>